<dbReference type="OrthoDB" id="5296954at2"/>
<protein>
    <submittedName>
        <fullName evidence="1">DUF3833 domain-containing protein</fullName>
    </submittedName>
</protein>
<name>A0A3N2R540_9RHOB</name>
<dbReference type="Proteomes" id="UP000268016">
    <property type="component" value="Unassembled WGS sequence"/>
</dbReference>
<dbReference type="EMBL" id="RDRB01000004">
    <property type="protein sequence ID" value="ROU02610.1"/>
    <property type="molecule type" value="Genomic_DNA"/>
</dbReference>
<organism evidence="1 2">
    <name type="scientific">Histidinibacterium lentulum</name>
    <dbReference type="NCBI Taxonomy" id="2480588"/>
    <lineage>
        <taxon>Bacteria</taxon>
        <taxon>Pseudomonadati</taxon>
        <taxon>Pseudomonadota</taxon>
        <taxon>Alphaproteobacteria</taxon>
        <taxon>Rhodobacterales</taxon>
        <taxon>Paracoccaceae</taxon>
        <taxon>Histidinibacterium</taxon>
    </lineage>
</organism>
<dbReference type="AlphaFoldDB" id="A0A3N2R540"/>
<sequence length="180" mass="20522">MRTGLAVIGLGLLAGCVATPSFDDPQLTGNELELQEFFDGDLRAYGQFQDVLGQVRRQFVVEIAGDWDGETLTLVEDFTYADGATERRVWTLRQTGPETWEGTAPGVIGTAKGEERGDRFNWRYTIDLPIVRAGEPPTTQRVTFDDWMWQLTEDRLFNRAYMYRSGFYIGEVSIMFERLD</sequence>
<reference evidence="1 2" key="1">
    <citation type="submission" date="2018-10" db="EMBL/GenBank/DDBJ databases">
        <title>Histidinibacterium lentulum gen. nov., sp. nov., a marine bacterium from the culture broth of Picochlorum sp. 122.</title>
        <authorList>
            <person name="Wang G."/>
        </authorList>
    </citation>
    <scope>NUCLEOTIDE SEQUENCE [LARGE SCALE GENOMIC DNA]</scope>
    <source>
        <strain evidence="1 2">B17</strain>
    </source>
</reference>
<comment type="caution">
    <text evidence="1">The sequence shown here is derived from an EMBL/GenBank/DDBJ whole genome shotgun (WGS) entry which is preliminary data.</text>
</comment>
<accession>A0A3N2R540</accession>
<evidence type="ECO:0000313" key="1">
    <source>
        <dbReference type="EMBL" id="ROU02610.1"/>
    </source>
</evidence>
<dbReference type="PROSITE" id="PS51257">
    <property type="entry name" value="PROKAR_LIPOPROTEIN"/>
    <property type="match status" value="1"/>
</dbReference>
<dbReference type="RefSeq" id="WP_123642135.1">
    <property type="nucleotide sequence ID" value="NZ_ML119084.1"/>
</dbReference>
<dbReference type="Pfam" id="PF12915">
    <property type="entry name" value="DUF3833"/>
    <property type="match status" value="1"/>
</dbReference>
<keyword evidence="2" id="KW-1185">Reference proteome</keyword>
<evidence type="ECO:0000313" key="2">
    <source>
        <dbReference type="Proteomes" id="UP000268016"/>
    </source>
</evidence>
<proteinExistence type="predicted"/>
<dbReference type="InterPro" id="IPR024409">
    <property type="entry name" value="DUF3833"/>
</dbReference>
<gene>
    <name evidence="1" type="ORF">EAT49_09810</name>
</gene>